<evidence type="ECO:0000256" key="1">
    <source>
        <dbReference type="ARBA" id="ARBA00004141"/>
    </source>
</evidence>
<gene>
    <name evidence="7" type="primary">slc38a7</name>
    <name evidence="7" type="ORF">SPIL2461_LOCUS15753</name>
</gene>
<dbReference type="InterPro" id="IPR013057">
    <property type="entry name" value="AA_transpt_TM"/>
</dbReference>
<comment type="caution">
    <text evidence="7">The sequence shown here is derived from an EMBL/GenBank/DDBJ whole genome shotgun (WGS) entry which is preliminary data.</text>
</comment>
<keyword evidence="3 5" id="KW-1133">Transmembrane helix</keyword>
<keyword evidence="8" id="KW-1185">Reference proteome</keyword>
<organism evidence="7 8">
    <name type="scientific">Symbiodinium pilosum</name>
    <name type="common">Dinoflagellate</name>
    <dbReference type="NCBI Taxonomy" id="2952"/>
    <lineage>
        <taxon>Eukaryota</taxon>
        <taxon>Sar</taxon>
        <taxon>Alveolata</taxon>
        <taxon>Dinophyceae</taxon>
        <taxon>Suessiales</taxon>
        <taxon>Symbiodiniaceae</taxon>
        <taxon>Symbiodinium</taxon>
    </lineage>
</organism>
<dbReference type="GO" id="GO:0016020">
    <property type="term" value="C:membrane"/>
    <property type="evidence" value="ECO:0007669"/>
    <property type="project" value="UniProtKB-SubCell"/>
</dbReference>
<dbReference type="GO" id="GO:0015179">
    <property type="term" value="F:L-amino acid transmembrane transporter activity"/>
    <property type="evidence" value="ECO:0007669"/>
    <property type="project" value="TreeGrafter"/>
</dbReference>
<feature type="transmembrane region" description="Helical" evidence="5">
    <location>
        <begin position="68"/>
        <end position="86"/>
    </location>
</feature>
<dbReference type="PANTHER" id="PTHR22950">
    <property type="entry name" value="AMINO ACID TRANSPORTER"/>
    <property type="match status" value="1"/>
</dbReference>
<dbReference type="AlphaFoldDB" id="A0A812UPS9"/>
<reference evidence="7" key="1">
    <citation type="submission" date="2021-02" db="EMBL/GenBank/DDBJ databases">
        <authorList>
            <person name="Dougan E. K."/>
            <person name="Rhodes N."/>
            <person name="Thang M."/>
            <person name="Chan C."/>
        </authorList>
    </citation>
    <scope>NUCLEOTIDE SEQUENCE</scope>
</reference>
<feature type="domain" description="Amino acid transporter transmembrane" evidence="6">
    <location>
        <begin position="1"/>
        <end position="97"/>
    </location>
</feature>
<name>A0A812UPS9_SYMPI</name>
<evidence type="ECO:0000256" key="4">
    <source>
        <dbReference type="ARBA" id="ARBA00023136"/>
    </source>
</evidence>
<evidence type="ECO:0000256" key="5">
    <source>
        <dbReference type="SAM" id="Phobius"/>
    </source>
</evidence>
<feature type="transmembrane region" description="Helical" evidence="5">
    <location>
        <begin position="22"/>
        <end position="48"/>
    </location>
</feature>
<evidence type="ECO:0000256" key="2">
    <source>
        <dbReference type="ARBA" id="ARBA00022692"/>
    </source>
</evidence>
<comment type="subcellular location">
    <subcellularLocation>
        <location evidence="1">Membrane</location>
        <topology evidence="1">Multi-pass membrane protein</topology>
    </subcellularLocation>
</comment>
<evidence type="ECO:0000259" key="6">
    <source>
        <dbReference type="Pfam" id="PF01490"/>
    </source>
</evidence>
<evidence type="ECO:0000256" key="3">
    <source>
        <dbReference type="ARBA" id="ARBA00022989"/>
    </source>
</evidence>
<dbReference type="EMBL" id="CAJNIZ010039535">
    <property type="protein sequence ID" value="CAE7591272.1"/>
    <property type="molecule type" value="Genomic_DNA"/>
</dbReference>
<feature type="transmembrane region" description="Helical" evidence="5">
    <location>
        <begin position="106"/>
        <end position="125"/>
    </location>
</feature>
<dbReference type="OrthoDB" id="438545at2759"/>
<sequence length="182" mass="19923">FNAHTNAVPVAMALDQPRAARIWQVSLLSVLIEFVIYASIATAGYLSFGASTKQDFIRNYPADDGWMLLVRCVYSVPVIFGVPINLSPAAASIQALAGRLFLPSQLLAFADVIGLFGAFFGTATASHFDLNEARFVDVELTLCDKVICLVWPLRIYQRNLGNGSEAAHKMKVLPKVMKTLEM</sequence>
<feature type="non-terminal residue" evidence="7">
    <location>
        <position position="182"/>
    </location>
</feature>
<evidence type="ECO:0000313" key="8">
    <source>
        <dbReference type="Proteomes" id="UP000649617"/>
    </source>
</evidence>
<dbReference type="Proteomes" id="UP000649617">
    <property type="component" value="Unassembled WGS sequence"/>
</dbReference>
<dbReference type="Pfam" id="PF01490">
    <property type="entry name" value="Aa_trans"/>
    <property type="match status" value="1"/>
</dbReference>
<accession>A0A812UPS9</accession>
<protein>
    <submittedName>
        <fullName evidence="7">Slc38a7 protein</fullName>
    </submittedName>
</protein>
<proteinExistence type="predicted"/>
<keyword evidence="2 5" id="KW-0812">Transmembrane</keyword>
<keyword evidence="4 5" id="KW-0472">Membrane</keyword>
<evidence type="ECO:0000313" key="7">
    <source>
        <dbReference type="EMBL" id="CAE7591272.1"/>
    </source>
</evidence>